<evidence type="ECO:0000256" key="3">
    <source>
        <dbReference type="ARBA" id="ARBA00022448"/>
    </source>
</evidence>
<feature type="transmembrane region" description="Helical" evidence="7">
    <location>
        <begin position="90"/>
        <end position="111"/>
    </location>
</feature>
<dbReference type="InterPro" id="IPR013525">
    <property type="entry name" value="ABC2_TM"/>
</dbReference>
<dbReference type="OrthoDB" id="66620at2759"/>
<dbReference type="AlphaFoldDB" id="A0A6A4Q0A2"/>
<comment type="caution">
    <text evidence="9">The sequence shown here is derived from an EMBL/GenBank/DDBJ whole genome shotgun (WGS) entry which is preliminary data.</text>
</comment>
<proteinExistence type="inferred from homology"/>
<name>A0A6A4Q0A2_LUPAL</name>
<keyword evidence="6 7" id="KW-0472">Membrane</keyword>
<evidence type="ECO:0000313" key="9">
    <source>
        <dbReference type="EMBL" id="KAE9607132.1"/>
    </source>
</evidence>
<keyword evidence="5 7" id="KW-1133">Transmembrane helix</keyword>
<evidence type="ECO:0000256" key="5">
    <source>
        <dbReference type="ARBA" id="ARBA00022989"/>
    </source>
</evidence>
<comment type="similarity">
    <text evidence="2">Belongs to the ABC transporter superfamily. ABCG family. Eye pigment precursor importer (TC 3.A.1.204) subfamily.</text>
</comment>
<feature type="transmembrane region" description="Helical" evidence="7">
    <location>
        <begin position="179"/>
        <end position="200"/>
    </location>
</feature>
<evidence type="ECO:0000256" key="4">
    <source>
        <dbReference type="ARBA" id="ARBA00022692"/>
    </source>
</evidence>
<accession>A0A6A4Q0A2</accession>
<dbReference type="GO" id="GO:0140359">
    <property type="term" value="F:ABC-type transporter activity"/>
    <property type="evidence" value="ECO:0007669"/>
    <property type="project" value="InterPro"/>
</dbReference>
<keyword evidence="3" id="KW-0813">Transport</keyword>
<keyword evidence="4 7" id="KW-0812">Transmembrane</keyword>
<sequence>MDILLLSMASVFERERLNGHYGVTAFVIGNTLSAIPFLLLISLIPGALVYYLVGLHQGHEQFLYFTSVLFISVLLVEGLMMIVTSMVPNFLMGIIFGSGILGVMMLDGGFYRLPSDIPKPFWRYPLHYISFHKYAYQGLFKNEFQGLKFTSKQLGGPANFSGEEILRNLWQVDINYSKWLDLAILAGMAIVYRILFLVIIKCFEKMKPIVTAINFPQPNFRFTKVTRSNEIE</sequence>
<dbReference type="GO" id="GO:0016020">
    <property type="term" value="C:membrane"/>
    <property type="evidence" value="ECO:0007669"/>
    <property type="project" value="UniProtKB-SubCell"/>
</dbReference>
<keyword evidence="10" id="KW-1185">Reference proteome</keyword>
<evidence type="ECO:0000256" key="2">
    <source>
        <dbReference type="ARBA" id="ARBA00005814"/>
    </source>
</evidence>
<reference evidence="10" key="1">
    <citation type="journal article" date="2020" name="Nat. Commun.">
        <title>Genome sequence of the cluster root forming white lupin.</title>
        <authorList>
            <person name="Hufnagel B."/>
            <person name="Marques A."/>
            <person name="Soriano A."/>
            <person name="Marques L."/>
            <person name="Divol F."/>
            <person name="Doumas P."/>
            <person name="Sallet E."/>
            <person name="Mancinotti D."/>
            <person name="Carrere S."/>
            <person name="Marande W."/>
            <person name="Arribat S."/>
            <person name="Keller J."/>
            <person name="Huneau C."/>
            <person name="Blein T."/>
            <person name="Aime D."/>
            <person name="Laguerre M."/>
            <person name="Taylor J."/>
            <person name="Schubert V."/>
            <person name="Nelson M."/>
            <person name="Geu-Flores F."/>
            <person name="Crespi M."/>
            <person name="Gallardo-Guerrero K."/>
            <person name="Delaux P.-M."/>
            <person name="Salse J."/>
            <person name="Berges H."/>
            <person name="Guyot R."/>
            <person name="Gouzy J."/>
            <person name="Peret B."/>
        </authorList>
    </citation>
    <scope>NUCLEOTIDE SEQUENCE [LARGE SCALE GENOMIC DNA]</scope>
    <source>
        <strain evidence="10">cv. Amiga</strain>
    </source>
</reference>
<evidence type="ECO:0000256" key="6">
    <source>
        <dbReference type="ARBA" id="ARBA00023136"/>
    </source>
</evidence>
<dbReference type="Pfam" id="PF01061">
    <property type="entry name" value="ABC2_membrane"/>
    <property type="match status" value="1"/>
</dbReference>
<dbReference type="InterPro" id="IPR052215">
    <property type="entry name" value="Plant_ABCG"/>
</dbReference>
<dbReference type="Proteomes" id="UP000447434">
    <property type="component" value="Chromosome 9"/>
</dbReference>
<protein>
    <submittedName>
        <fullName evidence="9">Putative ABC-2 type transporter</fullName>
    </submittedName>
</protein>
<feature type="transmembrane region" description="Helical" evidence="7">
    <location>
        <begin position="62"/>
        <end position="83"/>
    </location>
</feature>
<evidence type="ECO:0000256" key="7">
    <source>
        <dbReference type="SAM" id="Phobius"/>
    </source>
</evidence>
<gene>
    <name evidence="9" type="ORF">Lalb_Chr09g0326831</name>
</gene>
<feature type="domain" description="ABC-2 type transporter transmembrane" evidence="8">
    <location>
        <begin position="9"/>
        <end position="144"/>
    </location>
</feature>
<evidence type="ECO:0000313" key="10">
    <source>
        <dbReference type="Proteomes" id="UP000447434"/>
    </source>
</evidence>
<comment type="subcellular location">
    <subcellularLocation>
        <location evidence="1">Membrane</location>
        <topology evidence="1">Multi-pass membrane protein</topology>
    </subcellularLocation>
</comment>
<feature type="transmembrane region" description="Helical" evidence="7">
    <location>
        <begin position="21"/>
        <end position="50"/>
    </location>
</feature>
<dbReference type="PANTHER" id="PTHR48042:SF1">
    <property type="entry name" value="ABC TRANSPORTER G FAMILY MEMBER 11-LIKE"/>
    <property type="match status" value="1"/>
</dbReference>
<dbReference type="EMBL" id="WOCE01000009">
    <property type="protein sequence ID" value="KAE9607132.1"/>
    <property type="molecule type" value="Genomic_DNA"/>
</dbReference>
<dbReference type="PANTHER" id="PTHR48042">
    <property type="entry name" value="ABC TRANSPORTER G FAMILY MEMBER 11"/>
    <property type="match status" value="1"/>
</dbReference>
<evidence type="ECO:0000256" key="1">
    <source>
        <dbReference type="ARBA" id="ARBA00004141"/>
    </source>
</evidence>
<organism evidence="9 10">
    <name type="scientific">Lupinus albus</name>
    <name type="common">White lupine</name>
    <name type="synonym">Lupinus termis</name>
    <dbReference type="NCBI Taxonomy" id="3870"/>
    <lineage>
        <taxon>Eukaryota</taxon>
        <taxon>Viridiplantae</taxon>
        <taxon>Streptophyta</taxon>
        <taxon>Embryophyta</taxon>
        <taxon>Tracheophyta</taxon>
        <taxon>Spermatophyta</taxon>
        <taxon>Magnoliopsida</taxon>
        <taxon>eudicotyledons</taxon>
        <taxon>Gunneridae</taxon>
        <taxon>Pentapetalae</taxon>
        <taxon>rosids</taxon>
        <taxon>fabids</taxon>
        <taxon>Fabales</taxon>
        <taxon>Fabaceae</taxon>
        <taxon>Papilionoideae</taxon>
        <taxon>50 kb inversion clade</taxon>
        <taxon>genistoids sensu lato</taxon>
        <taxon>core genistoids</taxon>
        <taxon>Genisteae</taxon>
        <taxon>Lupinus</taxon>
    </lineage>
</organism>
<evidence type="ECO:0000259" key="8">
    <source>
        <dbReference type="Pfam" id="PF01061"/>
    </source>
</evidence>